<proteinExistence type="predicted"/>
<dbReference type="Pfam" id="PF04471">
    <property type="entry name" value="Mrr_cat"/>
    <property type="match status" value="1"/>
</dbReference>
<accession>A0ABX9QYX8</accession>
<evidence type="ECO:0000313" key="2">
    <source>
        <dbReference type="EMBL" id="RKN15672.1"/>
    </source>
</evidence>
<sequence>MFLLVGVQGTPLRRLGHGDSSIELDALRRRAVRVVERAAQEQPPEVAAAVAEAVETITPQVSALPELVYEAAVIDAMRRTGASIDPTHRPGPGDRGVDARVQVGAGKVNVQVKLRRRGSLGARDIEHAAAKARRSGFDGGFLLITNAPLSEDARAFNAGLSPAGGGVEAITWNDSRDDDLLARALARNAR</sequence>
<feature type="domain" description="Restriction endonuclease type IV Mrr" evidence="1">
    <location>
        <begin position="69"/>
        <end position="159"/>
    </location>
</feature>
<name>A0ABX9QYX8_9ACTN</name>
<evidence type="ECO:0000259" key="1">
    <source>
        <dbReference type="Pfam" id="PF04471"/>
    </source>
</evidence>
<organism evidence="2 3">
    <name type="scientific">Micromonospora musae</name>
    <dbReference type="NCBI Taxonomy" id="1894970"/>
    <lineage>
        <taxon>Bacteria</taxon>
        <taxon>Bacillati</taxon>
        <taxon>Actinomycetota</taxon>
        <taxon>Actinomycetes</taxon>
        <taxon>Micromonosporales</taxon>
        <taxon>Micromonosporaceae</taxon>
        <taxon>Micromonospora</taxon>
    </lineage>
</organism>
<dbReference type="EMBL" id="RAZS01000010">
    <property type="protein sequence ID" value="RKN15672.1"/>
    <property type="molecule type" value="Genomic_DNA"/>
</dbReference>
<reference evidence="2 3" key="1">
    <citation type="submission" date="2018-09" db="EMBL/GenBank/DDBJ databases">
        <title>Micromonospora sp. nov. MS1-9, isolated from a root of Musa sp.</title>
        <authorList>
            <person name="Kuncharoen N."/>
            <person name="Kudo T."/>
            <person name="Ohkuma M."/>
            <person name="Yuki M."/>
            <person name="Tanasupawat S."/>
        </authorList>
    </citation>
    <scope>NUCLEOTIDE SEQUENCE [LARGE SCALE GENOMIC DNA]</scope>
    <source>
        <strain evidence="2 3">NGC1-4</strain>
    </source>
</reference>
<keyword evidence="3" id="KW-1185">Reference proteome</keyword>
<gene>
    <name evidence="2" type="ORF">D7147_24675</name>
</gene>
<evidence type="ECO:0000313" key="3">
    <source>
        <dbReference type="Proteomes" id="UP000271548"/>
    </source>
</evidence>
<dbReference type="InterPro" id="IPR007560">
    <property type="entry name" value="Restrct_endonuc_IV_Mrr"/>
</dbReference>
<dbReference type="Proteomes" id="UP000271548">
    <property type="component" value="Unassembled WGS sequence"/>
</dbReference>
<comment type="caution">
    <text evidence="2">The sequence shown here is derived from an EMBL/GenBank/DDBJ whole genome shotgun (WGS) entry which is preliminary data.</text>
</comment>
<protein>
    <recommendedName>
        <fullName evidence="1">Restriction endonuclease type IV Mrr domain-containing protein</fullName>
    </recommendedName>
</protein>